<name>A0A2P1EL74_9VIRU</name>
<reference evidence="2" key="1">
    <citation type="submission" date="2018-01" db="EMBL/GenBank/DDBJ databases">
        <title>Testimony of 'menage a trois' revealed by the proteome of Megavirus virophage.</title>
        <authorList>
            <person name="Jeudy S."/>
            <person name="Bertaux L."/>
            <person name="Alempic J.-M."/>
            <person name="Lartigue A."/>
            <person name="Legendre M."/>
            <person name="Philippe N."/>
            <person name="Beucher L."/>
            <person name="Biondi E."/>
            <person name="Juul S."/>
            <person name="Turner D."/>
            <person name="Coute Y."/>
            <person name="Claverie J.-M."/>
            <person name="Abergel C."/>
        </authorList>
    </citation>
    <scope>NUCLEOTIDE SEQUENCE [LARGE SCALE GENOMIC DNA]</scope>
</reference>
<sequence length="86" mass="10038">MSNMPKSDCYYVAEARPRPKFYWTTYNNPKYNRINNFNEYGYISSNRGYVREYTTDSYQNNKVLHGNISGQFVLGPLASGPFTMNN</sequence>
<accession>A0A2P1EL74</accession>
<proteinExistence type="predicted"/>
<keyword evidence="2" id="KW-1185">Reference proteome</keyword>
<gene>
    <name evidence="1" type="ORF">mc_244</name>
</gene>
<dbReference type="Proteomes" id="UP000289600">
    <property type="component" value="Segment"/>
</dbReference>
<evidence type="ECO:0000313" key="2">
    <source>
        <dbReference type="Proteomes" id="UP000289600"/>
    </source>
</evidence>
<protein>
    <submittedName>
        <fullName evidence="1">Uncharacterized protein</fullName>
    </submittedName>
</protein>
<dbReference type="EMBL" id="MG807320">
    <property type="protein sequence ID" value="AVL94630.1"/>
    <property type="molecule type" value="Genomic_DNA"/>
</dbReference>
<organism evidence="1 2">
    <name type="scientific">Moumouvirus australiensis</name>
    <dbReference type="NCBI Taxonomy" id="2109587"/>
    <lineage>
        <taxon>Viruses</taxon>
        <taxon>Varidnaviria</taxon>
        <taxon>Bamfordvirae</taxon>
        <taxon>Nucleocytoviricota</taxon>
        <taxon>Megaviricetes</taxon>
        <taxon>Imitervirales</taxon>
        <taxon>Mimiviridae</taxon>
        <taxon>Megamimivirinae</taxon>
        <taxon>Moumouvirus</taxon>
        <taxon>Moumouvirus australiense</taxon>
    </lineage>
</organism>
<evidence type="ECO:0000313" key="1">
    <source>
        <dbReference type="EMBL" id="AVL94630.1"/>
    </source>
</evidence>